<keyword evidence="3" id="KW-1185">Reference proteome</keyword>
<proteinExistence type="predicted"/>
<feature type="region of interest" description="Disordered" evidence="1">
    <location>
        <begin position="171"/>
        <end position="204"/>
    </location>
</feature>
<feature type="region of interest" description="Disordered" evidence="1">
    <location>
        <begin position="108"/>
        <end position="127"/>
    </location>
</feature>
<protein>
    <submittedName>
        <fullName evidence="2">Uncharacterized protein</fullName>
    </submittedName>
</protein>
<evidence type="ECO:0000313" key="2">
    <source>
        <dbReference type="EMBL" id="KAF2143090.1"/>
    </source>
</evidence>
<feature type="compositionally biased region" description="Polar residues" evidence="1">
    <location>
        <begin position="80"/>
        <end position="94"/>
    </location>
</feature>
<dbReference type="AlphaFoldDB" id="A0A6A6BG04"/>
<accession>A0A6A6BG04</accession>
<feature type="compositionally biased region" description="Acidic residues" evidence="1">
    <location>
        <begin position="34"/>
        <end position="48"/>
    </location>
</feature>
<sequence length="267" mass="30017">MSSKNWASALGPVNAVAKFRWATKRERSYKSKEEEEEDDGDDLEDEDDTGRGLDRERRKGVTARPMPLGPAPSLPRLGEYQSTPNRYSFATTSSGRRDSFALEERSPFNQSPMQRTGNTHPVNDQYRHGNPTENRVPGLELHYLSTGAQQASAIYSNPFYQPASHWDSLTNLPGPHSPQPNLGHHSQQPPMHSGFQNNNYPSTNPFYRSQTDIEYNHNLTAVATTSDNVNVATRQASVRCEHGYIKYTTQTDCPYGCTPLNPFRGIR</sequence>
<reference evidence="2" key="1">
    <citation type="journal article" date="2020" name="Stud. Mycol.">
        <title>101 Dothideomycetes genomes: a test case for predicting lifestyles and emergence of pathogens.</title>
        <authorList>
            <person name="Haridas S."/>
            <person name="Albert R."/>
            <person name="Binder M."/>
            <person name="Bloem J."/>
            <person name="Labutti K."/>
            <person name="Salamov A."/>
            <person name="Andreopoulos B."/>
            <person name="Baker S."/>
            <person name="Barry K."/>
            <person name="Bills G."/>
            <person name="Bluhm B."/>
            <person name="Cannon C."/>
            <person name="Castanera R."/>
            <person name="Culley D."/>
            <person name="Daum C."/>
            <person name="Ezra D."/>
            <person name="Gonzalez J."/>
            <person name="Henrissat B."/>
            <person name="Kuo A."/>
            <person name="Liang C."/>
            <person name="Lipzen A."/>
            <person name="Lutzoni F."/>
            <person name="Magnuson J."/>
            <person name="Mondo S."/>
            <person name="Nolan M."/>
            <person name="Ohm R."/>
            <person name="Pangilinan J."/>
            <person name="Park H.-J."/>
            <person name="Ramirez L."/>
            <person name="Alfaro M."/>
            <person name="Sun H."/>
            <person name="Tritt A."/>
            <person name="Yoshinaga Y."/>
            <person name="Zwiers L.-H."/>
            <person name="Turgeon B."/>
            <person name="Goodwin S."/>
            <person name="Spatafora J."/>
            <person name="Crous P."/>
            <person name="Grigoriev I."/>
        </authorList>
    </citation>
    <scope>NUCLEOTIDE SEQUENCE</scope>
    <source>
        <strain evidence="2">CBS 121167</strain>
    </source>
</reference>
<organism evidence="2 3">
    <name type="scientific">Aplosporella prunicola CBS 121167</name>
    <dbReference type="NCBI Taxonomy" id="1176127"/>
    <lineage>
        <taxon>Eukaryota</taxon>
        <taxon>Fungi</taxon>
        <taxon>Dikarya</taxon>
        <taxon>Ascomycota</taxon>
        <taxon>Pezizomycotina</taxon>
        <taxon>Dothideomycetes</taxon>
        <taxon>Dothideomycetes incertae sedis</taxon>
        <taxon>Botryosphaeriales</taxon>
        <taxon>Aplosporellaceae</taxon>
        <taxon>Aplosporella</taxon>
    </lineage>
</organism>
<dbReference type="Proteomes" id="UP000799438">
    <property type="component" value="Unassembled WGS sequence"/>
</dbReference>
<evidence type="ECO:0000256" key="1">
    <source>
        <dbReference type="SAM" id="MobiDB-lite"/>
    </source>
</evidence>
<feature type="compositionally biased region" description="Polar residues" evidence="1">
    <location>
        <begin position="108"/>
        <end position="122"/>
    </location>
</feature>
<name>A0A6A6BG04_9PEZI</name>
<feature type="region of interest" description="Disordered" evidence="1">
    <location>
        <begin position="21"/>
        <end position="99"/>
    </location>
</feature>
<dbReference type="EMBL" id="ML995483">
    <property type="protein sequence ID" value="KAF2143090.1"/>
    <property type="molecule type" value="Genomic_DNA"/>
</dbReference>
<dbReference type="GeneID" id="54297846"/>
<feature type="compositionally biased region" description="Basic and acidic residues" evidence="1">
    <location>
        <begin position="23"/>
        <end position="33"/>
    </location>
</feature>
<evidence type="ECO:0000313" key="3">
    <source>
        <dbReference type="Proteomes" id="UP000799438"/>
    </source>
</evidence>
<feature type="compositionally biased region" description="Basic and acidic residues" evidence="1">
    <location>
        <begin position="49"/>
        <end position="59"/>
    </location>
</feature>
<dbReference type="RefSeq" id="XP_033398802.1">
    <property type="nucleotide sequence ID" value="XM_033540350.1"/>
</dbReference>
<gene>
    <name evidence="2" type="ORF">K452DRAFT_286713</name>
</gene>
<feature type="compositionally biased region" description="Polar residues" evidence="1">
    <location>
        <begin position="184"/>
        <end position="204"/>
    </location>
</feature>